<gene>
    <name evidence="1" type="ORF">SARC_00546</name>
</gene>
<organism evidence="1 2">
    <name type="scientific">Sphaeroforma arctica JP610</name>
    <dbReference type="NCBI Taxonomy" id="667725"/>
    <lineage>
        <taxon>Eukaryota</taxon>
        <taxon>Ichthyosporea</taxon>
        <taxon>Ichthyophonida</taxon>
        <taxon>Sphaeroforma</taxon>
    </lineage>
</organism>
<reference evidence="1 2" key="1">
    <citation type="submission" date="2011-02" db="EMBL/GenBank/DDBJ databases">
        <title>The Genome Sequence of Sphaeroforma arctica JP610.</title>
        <authorList>
            <consortium name="The Broad Institute Genome Sequencing Platform"/>
            <person name="Russ C."/>
            <person name="Cuomo C."/>
            <person name="Young S.K."/>
            <person name="Zeng Q."/>
            <person name="Gargeya S."/>
            <person name="Alvarado L."/>
            <person name="Berlin A."/>
            <person name="Chapman S.B."/>
            <person name="Chen Z."/>
            <person name="Freedman E."/>
            <person name="Gellesch M."/>
            <person name="Goldberg J."/>
            <person name="Griggs A."/>
            <person name="Gujja S."/>
            <person name="Heilman E."/>
            <person name="Heiman D."/>
            <person name="Howarth C."/>
            <person name="Mehta T."/>
            <person name="Neiman D."/>
            <person name="Pearson M."/>
            <person name="Roberts A."/>
            <person name="Saif S."/>
            <person name="Shea T."/>
            <person name="Shenoy N."/>
            <person name="Sisk P."/>
            <person name="Stolte C."/>
            <person name="Sykes S."/>
            <person name="White J."/>
            <person name="Yandava C."/>
            <person name="Burger G."/>
            <person name="Gray M.W."/>
            <person name="Holland P.W.H."/>
            <person name="King N."/>
            <person name="Lang F.B.F."/>
            <person name="Roger A.J."/>
            <person name="Ruiz-Trillo I."/>
            <person name="Haas B."/>
            <person name="Nusbaum C."/>
            <person name="Birren B."/>
        </authorList>
    </citation>
    <scope>NUCLEOTIDE SEQUENCE [LARGE SCALE GENOMIC DNA]</scope>
    <source>
        <strain evidence="1 2">JP610</strain>
    </source>
</reference>
<dbReference type="RefSeq" id="XP_014161258.1">
    <property type="nucleotide sequence ID" value="XM_014305783.1"/>
</dbReference>
<dbReference type="EMBL" id="KQ241613">
    <property type="protein sequence ID" value="KNC87356.1"/>
    <property type="molecule type" value="Genomic_DNA"/>
</dbReference>
<accession>A0A0L0GEP8</accession>
<sequence length="180" mass="19950">MSQPHNPSGITLIDRILQQRVSFAWPSELPDPDNTLPMPADCDDNSDNEQRFTLPVAGCVPASSEKRTQRLHPAWVRRVMEKWHGVAIDLFANRRNAQIPYYASDDPCGGTWGGDAFTIPLDEDFGWACPPRVSGFWFLHYLQSCDKASAAMVVPVWSGATWFPLFLSDVGGCASSSTAY</sequence>
<protein>
    <submittedName>
        <fullName evidence="1">Uncharacterized protein</fullName>
    </submittedName>
</protein>
<name>A0A0L0GEP8_9EUKA</name>
<dbReference type="AlphaFoldDB" id="A0A0L0GEP8"/>
<dbReference type="GeneID" id="25901050"/>
<proteinExistence type="predicted"/>
<evidence type="ECO:0000313" key="1">
    <source>
        <dbReference type="EMBL" id="KNC87356.1"/>
    </source>
</evidence>
<keyword evidence="2" id="KW-1185">Reference proteome</keyword>
<evidence type="ECO:0000313" key="2">
    <source>
        <dbReference type="Proteomes" id="UP000054560"/>
    </source>
</evidence>
<dbReference type="Proteomes" id="UP000054560">
    <property type="component" value="Unassembled WGS sequence"/>
</dbReference>